<dbReference type="RefSeq" id="WP_341696721.1">
    <property type="nucleotide sequence ID" value="NZ_JBBYHR010000004.1"/>
</dbReference>
<accession>A0ABU9HX81</accession>
<proteinExistence type="predicted"/>
<sequence length="55" mass="5909">MKYFLVCFLLVMSCKSGKDAGNPNIVIGTALNEKYGAVLRANDEVYAIAGLQKLG</sequence>
<keyword evidence="2" id="KW-1185">Reference proteome</keyword>
<protein>
    <submittedName>
        <fullName evidence="1">Uncharacterized protein</fullName>
    </submittedName>
</protein>
<gene>
    <name evidence="1" type="ORF">AAEO56_09045</name>
</gene>
<dbReference type="EMBL" id="JBBYHR010000004">
    <property type="protein sequence ID" value="MEL1244404.1"/>
    <property type="molecule type" value="Genomic_DNA"/>
</dbReference>
<organism evidence="1 2">
    <name type="scientific">Flavobacterium arundinis</name>
    <dbReference type="NCBI Taxonomy" id="3139143"/>
    <lineage>
        <taxon>Bacteria</taxon>
        <taxon>Pseudomonadati</taxon>
        <taxon>Bacteroidota</taxon>
        <taxon>Flavobacteriia</taxon>
        <taxon>Flavobacteriales</taxon>
        <taxon>Flavobacteriaceae</taxon>
        <taxon>Flavobacterium</taxon>
    </lineage>
</organism>
<reference evidence="1 2" key="1">
    <citation type="submission" date="2024-04" db="EMBL/GenBank/DDBJ databases">
        <title>Flavobacterium sp. DGU11 16S ribosomal RNA gene Genome sequencing and assembly.</title>
        <authorList>
            <person name="Park S."/>
        </authorList>
    </citation>
    <scope>NUCLEOTIDE SEQUENCE [LARGE SCALE GENOMIC DNA]</scope>
    <source>
        <strain evidence="1 2">DGU11</strain>
    </source>
</reference>
<comment type="caution">
    <text evidence="1">The sequence shown here is derived from an EMBL/GenBank/DDBJ whole genome shotgun (WGS) entry which is preliminary data.</text>
</comment>
<name>A0ABU9HX81_9FLAO</name>
<evidence type="ECO:0000313" key="1">
    <source>
        <dbReference type="EMBL" id="MEL1244404.1"/>
    </source>
</evidence>
<dbReference type="Proteomes" id="UP001464555">
    <property type="component" value="Unassembled WGS sequence"/>
</dbReference>
<evidence type="ECO:0000313" key="2">
    <source>
        <dbReference type="Proteomes" id="UP001464555"/>
    </source>
</evidence>